<dbReference type="Pfam" id="PF04892">
    <property type="entry name" value="VanZ"/>
    <property type="match status" value="1"/>
</dbReference>
<dbReference type="InterPro" id="IPR016747">
    <property type="entry name" value="Phosphotransbutyrylase"/>
</dbReference>
<reference evidence="4" key="1">
    <citation type="submission" date="2016-10" db="EMBL/GenBank/DDBJ databases">
        <authorList>
            <person name="Varghese N."/>
            <person name="Submissions S."/>
        </authorList>
    </citation>
    <scope>NUCLEOTIDE SEQUENCE [LARGE SCALE GENOMIC DNA]</scope>
    <source>
        <strain evidence="4">CGMCC 1.3704</strain>
    </source>
</reference>
<dbReference type="NCBIfam" id="NF037970">
    <property type="entry name" value="vanZ_1"/>
    <property type="match status" value="1"/>
</dbReference>
<feature type="domain" description="VanZ-like" evidence="2">
    <location>
        <begin position="9"/>
        <end position="157"/>
    </location>
</feature>
<dbReference type="EMBL" id="FOSB01000008">
    <property type="protein sequence ID" value="SFK17337.1"/>
    <property type="molecule type" value="Genomic_DNA"/>
</dbReference>
<keyword evidence="4" id="KW-1185">Reference proteome</keyword>
<feature type="transmembrane region" description="Helical" evidence="1">
    <location>
        <begin position="80"/>
        <end position="97"/>
    </location>
</feature>
<dbReference type="Proteomes" id="UP000183557">
    <property type="component" value="Unassembled WGS sequence"/>
</dbReference>
<keyword evidence="1" id="KW-0472">Membrane</keyword>
<evidence type="ECO:0000313" key="3">
    <source>
        <dbReference type="EMBL" id="SFK17337.1"/>
    </source>
</evidence>
<evidence type="ECO:0000259" key="2">
    <source>
        <dbReference type="Pfam" id="PF04892"/>
    </source>
</evidence>
<feature type="transmembrane region" description="Helical" evidence="1">
    <location>
        <begin position="7"/>
        <end position="28"/>
    </location>
</feature>
<proteinExistence type="predicted"/>
<dbReference type="OrthoDB" id="291892at2"/>
<dbReference type="PIRSF" id="PIRSF019083">
    <property type="entry name" value="UCP019083_VanZ"/>
    <property type="match status" value="1"/>
</dbReference>
<sequence length="167" mass="19122">MTLLKKIVFALLPLGVMGLIFFFSSQPYEQQDLRPSMNLYVPLDLLKPILEPVRFTYYGETISIETRGIDGMLEFLIRKAAHLTVFFLLMVTMFLALNENTNWRAGSKLLLSYVVTVFYAAFDEYHQSLTPGRTPYIGDVVLDSVGGFTGLLFIVLILWRQKPRTSR</sequence>
<feature type="transmembrane region" description="Helical" evidence="1">
    <location>
        <begin position="140"/>
        <end position="159"/>
    </location>
</feature>
<feature type="transmembrane region" description="Helical" evidence="1">
    <location>
        <begin position="109"/>
        <end position="128"/>
    </location>
</feature>
<keyword evidence="1" id="KW-1133">Transmembrane helix</keyword>
<accession>A0A1I3XCV8</accession>
<keyword evidence="1" id="KW-0812">Transmembrane</keyword>
<evidence type="ECO:0000256" key="1">
    <source>
        <dbReference type="SAM" id="Phobius"/>
    </source>
</evidence>
<dbReference type="RefSeq" id="WP_075037271.1">
    <property type="nucleotide sequence ID" value="NZ_FOSB01000008.1"/>
</dbReference>
<evidence type="ECO:0000313" key="4">
    <source>
        <dbReference type="Proteomes" id="UP000183557"/>
    </source>
</evidence>
<gene>
    <name evidence="3" type="ORF">SAMN04487936_108127</name>
</gene>
<organism evidence="3 4">
    <name type="scientific">Halobacillus dabanensis</name>
    <dbReference type="NCBI Taxonomy" id="240302"/>
    <lineage>
        <taxon>Bacteria</taxon>
        <taxon>Bacillati</taxon>
        <taxon>Bacillota</taxon>
        <taxon>Bacilli</taxon>
        <taxon>Bacillales</taxon>
        <taxon>Bacillaceae</taxon>
        <taxon>Halobacillus</taxon>
    </lineage>
</organism>
<dbReference type="InterPro" id="IPR006976">
    <property type="entry name" value="VanZ-like"/>
</dbReference>
<protein>
    <submittedName>
        <fullName evidence="3">VanZ like family protein</fullName>
    </submittedName>
</protein>
<dbReference type="AlphaFoldDB" id="A0A1I3XCV8"/>
<name>A0A1I3XCV8_HALDA</name>